<dbReference type="InterPro" id="IPR008271">
    <property type="entry name" value="Ser/Thr_kinase_AS"/>
</dbReference>
<dbReference type="SMART" id="SM00220">
    <property type="entry name" value="S_TKc"/>
    <property type="match status" value="1"/>
</dbReference>
<proteinExistence type="predicted"/>
<evidence type="ECO:0000256" key="5">
    <source>
        <dbReference type="ARBA" id="ARBA00022840"/>
    </source>
</evidence>
<evidence type="ECO:0000256" key="2">
    <source>
        <dbReference type="ARBA" id="ARBA00022679"/>
    </source>
</evidence>
<dbReference type="GO" id="GO:0005634">
    <property type="term" value="C:nucleus"/>
    <property type="evidence" value="ECO:0000318"/>
    <property type="project" value="GO_Central"/>
</dbReference>
<keyword evidence="1" id="KW-0723">Serine/threonine-protein kinase</keyword>
<dbReference type="PROSITE" id="PS00108">
    <property type="entry name" value="PROTEIN_KINASE_ST"/>
    <property type="match status" value="1"/>
</dbReference>
<evidence type="ECO:0000256" key="1">
    <source>
        <dbReference type="ARBA" id="ARBA00022527"/>
    </source>
</evidence>
<dbReference type="InterPro" id="IPR000719">
    <property type="entry name" value="Prot_kinase_dom"/>
</dbReference>
<name>A0A8J1KXV6_XENLA</name>
<dbReference type="PROSITE" id="PS51285">
    <property type="entry name" value="AGC_KINASE_CTER"/>
    <property type="match status" value="1"/>
</dbReference>
<keyword evidence="4" id="KW-0418">Kinase</keyword>
<evidence type="ECO:0000313" key="8">
    <source>
        <dbReference type="Proteomes" id="UP000186698"/>
    </source>
</evidence>
<reference evidence="9" key="1">
    <citation type="submission" date="2025-08" db="UniProtKB">
        <authorList>
            <consortium name="RefSeq"/>
        </authorList>
    </citation>
    <scope>IDENTIFICATION</scope>
    <source>
        <strain evidence="9">J_2021</strain>
        <tissue evidence="9">Erythrocytes</tissue>
    </source>
</reference>
<dbReference type="Gene3D" id="3.30.200.20">
    <property type="entry name" value="Phosphorylase Kinase, domain 1"/>
    <property type="match status" value="1"/>
</dbReference>
<dbReference type="RefSeq" id="XP_041421568.1">
    <property type="nucleotide sequence ID" value="XM_041565634.1"/>
</dbReference>
<protein>
    <submittedName>
        <fullName evidence="9">Protein kinase C delta type-like</fullName>
    </submittedName>
</protein>
<dbReference type="GO" id="GO:0005524">
    <property type="term" value="F:ATP binding"/>
    <property type="evidence" value="ECO:0007669"/>
    <property type="project" value="UniProtKB-KW"/>
</dbReference>
<dbReference type="KEGG" id="xla:121394478"/>
<evidence type="ECO:0000259" key="7">
    <source>
        <dbReference type="PROSITE" id="PS51285"/>
    </source>
</evidence>
<keyword evidence="3" id="KW-0547">Nucleotide-binding</keyword>
<dbReference type="OrthoDB" id="10047816at2759"/>
<dbReference type="Gene3D" id="1.10.510.10">
    <property type="entry name" value="Transferase(Phosphotransferase) domain 1"/>
    <property type="match status" value="1"/>
</dbReference>
<evidence type="ECO:0000313" key="9">
    <source>
        <dbReference type="RefSeq" id="XP_041421568.1"/>
    </source>
</evidence>
<keyword evidence="5" id="KW-0067">ATP-binding</keyword>
<keyword evidence="2" id="KW-0808">Transferase</keyword>
<dbReference type="GO" id="GO:0005737">
    <property type="term" value="C:cytoplasm"/>
    <property type="evidence" value="ECO:0000318"/>
    <property type="project" value="GO_Central"/>
</dbReference>
<evidence type="ECO:0000256" key="4">
    <source>
        <dbReference type="ARBA" id="ARBA00022777"/>
    </source>
</evidence>
<feature type="domain" description="AGC-kinase C-terminal" evidence="7">
    <location>
        <begin position="208"/>
        <end position="231"/>
    </location>
</feature>
<dbReference type="InterPro" id="IPR011009">
    <property type="entry name" value="Kinase-like_dom_sf"/>
</dbReference>
<dbReference type="Pfam" id="PF00069">
    <property type="entry name" value="Pkinase"/>
    <property type="match status" value="1"/>
</dbReference>
<evidence type="ECO:0000256" key="3">
    <source>
        <dbReference type="ARBA" id="ARBA00022741"/>
    </source>
</evidence>
<dbReference type="Proteomes" id="UP000186698">
    <property type="component" value="Chromosome 6L"/>
</dbReference>
<feature type="domain" description="Protein kinase" evidence="6">
    <location>
        <begin position="1"/>
        <end position="207"/>
    </location>
</feature>
<sequence length="231" mass="26268">MIMFLFCPIHFYASPSPFCFYNQSLILLALEYVSGGTLENIIQDQGRLNNKQVLFYASELVVGIQFLHENGIVHRDLKPENILLDEQGHVKIGDFGLVCTGMYGAKTRCDYYGTPGYTAPQVLLEEQYDAGADWWSLGVILYEMATNRLPFSPKGNLKQQVESIINREPEYPDSLSTKLRDLIKQLLKKKADQRLGVNGNIRDHPFFSTLDWSNVEKRKLKPPIKPSHVSA</sequence>
<dbReference type="SUPFAM" id="SSF56112">
    <property type="entry name" value="Protein kinase-like (PK-like)"/>
    <property type="match status" value="1"/>
</dbReference>
<evidence type="ECO:0000259" key="6">
    <source>
        <dbReference type="PROSITE" id="PS50011"/>
    </source>
</evidence>
<dbReference type="AlphaFoldDB" id="A0A8J1KXV6"/>
<dbReference type="InterPro" id="IPR000961">
    <property type="entry name" value="AGC-kinase_C"/>
</dbReference>
<dbReference type="GO" id="GO:0004674">
    <property type="term" value="F:protein serine/threonine kinase activity"/>
    <property type="evidence" value="ECO:0000318"/>
    <property type="project" value="GO_Central"/>
</dbReference>
<accession>A0A8J1KXV6</accession>
<organism evidence="8 9">
    <name type="scientific">Xenopus laevis</name>
    <name type="common">African clawed frog</name>
    <dbReference type="NCBI Taxonomy" id="8355"/>
    <lineage>
        <taxon>Eukaryota</taxon>
        <taxon>Metazoa</taxon>
        <taxon>Chordata</taxon>
        <taxon>Craniata</taxon>
        <taxon>Vertebrata</taxon>
        <taxon>Euteleostomi</taxon>
        <taxon>Amphibia</taxon>
        <taxon>Batrachia</taxon>
        <taxon>Anura</taxon>
        <taxon>Pipoidea</taxon>
        <taxon>Pipidae</taxon>
        <taxon>Xenopodinae</taxon>
        <taxon>Xenopus</taxon>
        <taxon>Xenopus</taxon>
    </lineage>
</organism>
<dbReference type="GeneID" id="121394478"/>
<dbReference type="FunFam" id="1.10.510.10:FF:000210">
    <property type="entry name" value="Non-specific serine/threonine protein kinase"/>
    <property type="match status" value="1"/>
</dbReference>
<gene>
    <name evidence="9" type="primary">LOC121394478</name>
</gene>
<dbReference type="PROSITE" id="PS50011">
    <property type="entry name" value="PROTEIN_KINASE_DOM"/>
    <property type="match status" value="1"/>
</dbReference>
<dbReference type="PANTHER" id="PTHR24351">
    <property type="entry name" value="RIBOSOMAL PROTEIN S6 KINASE"/>
    <property type="match status" value="1"/>
</dbReference>
<keyword evidence="8" id="KW-1185">Reference proteome</keyword>